<dbReference type="PANTHER" id="PTHR13878:SF90">
    <property type="entry name" value="L-GULONOLACTONE OXIDASE"/>
    <property type="match status" value="1"/>
</dbReference>
<dbReference type="InterPro" id="IPR007173">
    <property type="entry name" value="ALO_C"/>
</dbReference>
<evidence type="ECO:0000256" key="4">
    <source>
        <dbReference type="ARBA" id="ARBA00022630"/>
    </source>
</evidence>
<keyword evidence="4" id="KW-0285">Flavoprotein</keyword>
<dbReference type="GO" id="GO:0019853">
    <property type="term" value="P:L-ascorbic acid biosynthetic process"/>
    <property type="evidence" value="ECO:0007669"/>
    <property type="project" value="UniProtKB-UniPathway"/>
</dbReference>
<dbReference type="OrthoDB" id="682574at2759"/>
<feature type="domain" description="D-arabinono-1,4-lactone oxidase C-terminal" evidence="7">
    <location>
        <begin position="63"/>
        <end position="192"/>
    </location>
</feature>
<feature type="domain" description="L-gulonolactone oxidase 2-like C-terminal" evidence="8">
    <location>
        <begin position="205"/>
        <end position="242"/>
    </location>
</feature>
<dbReference type="STRING" id="4540.A0A3L6RGF7"/>
<dbReference type="Proteomes" id="UP000275267">
    <property type="component" value="Unassembled WGS sequence"/>
</dbReference>
<evidence type="ECO:0000256" key="2">
    <source>
        <dbReference type="ARBA" id="ARBA00005147"/>
    </source>
</evidence>
<comment type="pathway">
    <text evidence="2">Cofactor biosynthesis; L-ascorbate biosynthesis.</text>
</comment>
<reference evidence="10" key="1">
    <citation type="journal article" date="2019" name="Nat. Commun.">
        <title>The genome of broomcorn millet.</title>
        <authorList>
            <person name="Zou C."/>
            <person name="Miki D."/>
            <person name="Li D."/>
            <person name="Tang Q."/>
            <person name="Xiao L."/>
            <person name="Rajput S."/>
            <person name="Deng P."/>
            <person name="Jia W."/>
            <person name="Huang R."/>
            <person name="Zhang M."/>
            <person name="Sun Y."/>
            <person name="Hu J."/>
            <person name="Fu X."/>
            <person name="Schnable P.S."/>
            <person name="Li F."/>
            <person name="Zhang H."/>
            <person name="Feng B."/>
            <person name="Zhu X."/>
            <person name="Liu R."/>
            <person name="Schnable J.C."/>
            <person name="Zhu J.-K."/>
            <person name="Zhang H."/>
        </authorList>
    </citation>
    <scope>NUCLEOTIDE SEQUENCE [LARGE SCALE GENOMIC DNA]</scope>
</reference>
<dbReference type="AlphaFoldDB" id="A0A3L6RGF7"/>
<dbReference type="Gene3D" id="3.30.70.2520">
    <property type="match status" value="1"/>
</dbReference>
<evidence type="ECO:0000256" key="3">
    <source>
        <dbReference type="ARBA" id="ARBA00005466"/>
    </source>
</evidence>
<evidence type="ECO:0000259" key="7">
    <source>
        <dbReference type="Pfam" id="PF04030"/>
    </source>
</evidence>
<gene>
    <name evidence="9" type="ORF">C2845_PM13G11890</name>
</gene>
<keyword evidence="10" id="KW-1185">Reference proteome</keyword>
<evidence type="ECO:0000256" key="5">
    <source>
        <dbReference type="ARBA" id="ARBA00022827"/>
    </source>
</evidence>
<evidence type="ECO:0000256" key="6">
    <source>
        <dbReference type="ARBA" id="ARBA00023002"/>
    </source>
</evidence>
<evidence type="ECO:0000259" key="8">
    <source>
        <dbReference type="Pfam" id="PF22906"/>
    </source>
</evidence>
<dbReference type="Gene3D" id="1.10.45.10">
    <property type="entry name" value="Vanillyl-alcohol Oxidase, Chain A, domain 4"/>
    <property type="match status" value="1"/>
</dbReference>
<dbReference type="GO" id="GO:0050660">
    <property type="term" value="F:flavin adenine dinucleotide binding"/>
    <property type="evidence" value="ECO:0007669"/>
    <property type="project" value="InterPro"/>
</dbReference>
<keyword evidence="6" id="KW-0560">Oxidoreductase</keyword>
<dbReference type="InterPro" id="IPR050432">
    <property type="entry name" value="FAD-linked_Oxidoreductases_BP"/>
</dbReference>
<dbReference type="SUPFAM" id="SSF55103">
    <property type="entry name" value="FAD-linked oxidases, C-terminal domain"/>
    <property type="match status" value="1"/>
</dbReference>
<sequence>MSAARVESQAYGLTNDGVSFTGYPVVGYQHRIQASGTCLDSADDDGLQSVCYWDSRIRWPFIYNSGFSVPLSRAPAFVADVRSVRSASRACSVLMRYVRASTAYLGKPEDSVAVDIDYYRSYTSGMPRAHANVIDEIEQMALLKYGGVPHWGKSRNFAFDGAIAKYPRASEFLRVKDRYDPEGIFSSEWSNQVLGMKGSPIIVGKGCAIEGLCVCSEDSHCAPEKGYLCRPGKVYTEARVCAFVGDEHDGFVDVL</sequence>
<accession>A0A3L6RGF7</accession>
<comment type="caution">
    <text evidence="9">The sequence shown here is derived from an EMBL/GenBank/DDBJ whole genome shotgun (WGS) entry which is preliminary data.</text>
</comment>
<proteinExistence type="inferred from homology"/>
<keyword evidence="5" id="KW-0274">FAD</keyword>
<dbReference type="GO" id="GO:0016020">
    <property type="term" value="C:membrane"/>
    <property type="evidence" value="ECO:0007669"/>
    <property type="project" value="InterPro"/>
</dbReference>
<evidence type="ECO:0000313" key="9">
    <source>
        <dbReference type="EMBL" id="RLN03649.1"/>
    </source>
</evidence>
<name>A0A3L6RGF7_PANMI</name>
<dbReference type="UniPathway" id="UPA00132"/>
<organism evidence="9 10">
    <name type="scientific">Panicum miliaceum</name>
    <name type="common">Proso millet</name>
    <name type="synonym">Broomcorn millet</name>
    <dbReference type="NCBI Taxonomy" id="4540"/>
    <lineage>
        <taxon>Eukaryota</taxon>
        <taxon>Viridiplantae</taxon>
        <taxon>Streptophyta</taxon>
        <taxon>Embryophyta</taxon>
        <taxon>Tracheophyta</taxon>
        <taxon>Spermatophyta</taxon>
        <taxon>Magnoliopsida</taxon>
        <taxon>Liliopsida</taxon>
        <taxon>Poales</taxon>
        <taxon>Poaceae</taxon>
        <taxon>PACMAD clade</taxon>
        <taxon>Panicoideae</taxon>
        <taxon>Panicodae</taxon>
        <taxon>Paniceae</taxon>
        <taxon>Panicinae</taxon>
        <taxon>Panicum</taxon>
        <taxon>Panicum sect. Panicum</taxon>
    </lineage>
</organism>
<dbReference type="Pfam" id="PF22906">
    <property type="entry name" value="GULLO2-like_3rd"/>
    <property type="match status" value="1"/>
</dbReference>
<evidence type="ECO:0000256" key="1">
    <source>
        <dbReference type="ARBA" id="ARBA00001974"/>
    </source>
</evidence>
<evidence type="ECO:0000313" key="10">
    <source>
        <dbReference type="Proteomes" id="UP000275267"/>
    </source>
</evidence>
<comment type="similarity">
    <text evidence="3">Belongs to the oxygen-dependent FAD-linked oxidoreductase family.</text>
</comment>
<dbReference type="EMBL" id="PQIB02000008">
    <property type="protein sequence ID" value="RLN03649.1"/>
    <property type="molecule type" value="Genomic_DNA"/>
</dbReference>
<dbReference type="InterPro" id="IPR055154">
    <property type="entry name" value="GULLO2-like_C"/>
</dbReference>
<dbReference type="InterPro" id="IPR016171">
    <property type="entry name" value="Vanillyl_alc_oxidase_C-sub2"/>
</dbReference>
<protein>
    <submittedName>
        <fullName evidence="9">L-gulonolactone oxidase 2-like</fullName>
    </submittedName>
</protein>
<comment type="cofactor">
    <cofactor evidence="1">
        <name>FAD</name>
        <dbReference type="ChEBI" id="CHEBI:57692"/>
    </cofactor>
</comment>
<dbReference type="GO" id="GO:0003885">
    <property type="term" value="F:D-arabinono-1,4-lactone oxidase activity"/>
    <property type="evidence" value="ECO:0007669"/>
    <property type="project" value="InterPro"/>
</dbReference>
<dbReference type="Pfam" id="PF04030">
    <property type="entry name" value="ALO"/>
    <property type="match status" value="1"/>
</dbReference>
<dbReference type="InterPro" id="IPR016164">
    <property type="entry name" value="FAD-linked_Oxase-like_C"/>
</dbReference>
<dbReference type="PANTHER" id="PTHR13878">
    <property type="entry name" value="GULONOLACTONE OXIDASE"/>
    <property type="match status" value="1"/>
</dbReference>